<feature type="domain" description="TLC" evidence="7">
    <location>
        <begin position="197"/>
        <end position="415"/>
    </location>
</feature>
<feature type="transmembrane region" description="Helical" evidence="6">
    <location>
        <begin position="87"/>
        <end position="105"/>
    </location>
</feature>
<evidence type="ECO:0000313" key="11">
    <source>
        <dbReference type="Proteomes" id="UP000290189"/>
    </source>
</evidence>
<dbReference type="PANTHER" id="PTHR13439:SF0">
    <property type="entry name" value="TOPOISOMERASE I DAMAGE AFFECTED PROTEIN 4"/>
    <property type="match status" value="1"/>
</dbReference>
<organism evidence="8 10">
    <name type="scientific">Plasmodiophora brassicae</name>
    <name type="common">Clubroot disease agent</name>
    <dbReference type="NCBI Taxonomy" id="37360"/>
    <lineage>
        <taxon>Eukaryota</taxon>
        <taxon>Sar</taxon>
        <taxon>Rhizaria</taxon>
        <taxon>Endomyxa</taxon>
        <taxon>Phytomyxea</taxon>
        <taxon>Plasmodiophorida</taxon>
        <taxon>Plasmodiophoridae</taxon>
        <taxon>Plasmodiophora</taxon>
    </lineage>
</organism>
<feature type="transmembrane region" description="Helical" evidence="6">
    <location>
        <begin position="155"/>
        <end position="177"/>
    </location>
</feature>
<dbReference type="PANTHER" id="PTHR13439">
    <property type="entry name" value="CT120 PROTEIN"/>
    <property type="match status" value="1"/>
</dbReference>
<keyword evidence="10" id="KW-1185">Reference proteome</keyword>
<accession>A0A0G4ILS3</accession>
<feature type="transmembrane region" description="Helical" evidence="6">
    <location>
        <begin position="322"/>
        <end position="342"/>
    </location>
</feature>
<dbReference type="PROSITE" id="PS50922">
    <property type="entry name" value="TLC"/>
    <property type="match status" value="1"/>
</dbReference>
<evidence type="ECO:0000313" key="10">
    <source>
        <dbReference type="Proteomes" id="UP000039324"/>
    </source>
</evidence>
<dbReference type="AlphaFoldDB" id="A0A0G4ILS3"/>
<dbReference type="InterPro" id="IPR006634">
    <property type="entry name" value="TLC-dom"/>
</dbReference>
<keyword evidence="9" id="KW-0496">Mitochondrion</keyword>
<dbReference type="Proteomes" id="UP000290189">
    <property type="component" value="Unassembled WGS sequence"/>
</dbReference>
<keyword evidence="3 6" id="KW-1133">Transmembrane helix</keyword>
<evidence type="ECO:0000256" key="2">
    <source>
        <dbReference type="ARBA" id="ARBA00022692"/>
    </source>
</evidence>
<evidence type="ECO:0000256" key="1">
    <source>
        <dbReference type="ARBA" id="ARBA00004141"/>
    </source>
</evidence>
<dbReference type="Pfam" id="PF03798">
    <property type="entry name" value="TRAM_LAG1_CLN8"/>
    <property type="match status" value="1"/>
</dbReference>
<evidence type="ECO:0000313" key="8">
    <source>
        <dbReference type="EMBL" id="CEO96045.1"/>
    </source>
</evidence>
<evidence type="ECO:0000256" key="4">
    <source>
        <dbReference type="ARBA" id="ARBA00023136"/>
    </source>
</evidence>
<dbReference type="GO" id="GO:0005783">
    <property type="term" value="C:endoplasmic reticulum"/>
    <property type="evidence" value="ECO:0007669"/>
    <property type="project" value="TreeGrafter"/>
</dbReference>
<name>A0A0G4ILS3_PLABS</name>
<evidence type="ECO:0000256" key="5">
    <source>
        <dbReference type="PROSITE-ProRule" id="PRU00205"/>
    </source>
</evidence>
<comment type="subcellular location">
    <subcellularLocation>
        <location evidence="1">Membrane</location>
        <topology evidence="1">Multi-pass membrane protein</topology>
    </subcellularLocation>
</comment>
<dbReference type="GO" id="GO:0016020">
    <property type="term" value="C:membrane"/>
    <property type="evidence" value="ECO:0007669"/>
    <property type="project" value="UniProtKB-SubCell"/>
</dbReference>
<sequence length="432" mass="47911">MDAVGEEGAATDDVEVVDNACEPDDAVAAQDHELVTVLLLMLTTVAELAAIACQSVRRVVRCPETRAFDVAVRRAPIFVASGMSQLISYRTALLAGVMAVWSSSAMRQRRRSDKALLGERVRRTSMALSIVFIVMMFLLPAHAPHLPLVSTPMWAPFVAMSAVYQCITLAFVAVASRNVGWIRSRLRKGRQRHTVHDFVVIGATHVTSFIHAIVSSTGALTLYLSATAPMHQDHIFARDLWAELLVVHSSAYFSSDIVEMIRFPGGPTYVFILHHTMALIAFTLAFYSKFTYFGVVFLLFELSTPFLAIRWMCLQLNYHHPILINVVNCSFGIVFVAVRTIWGSFIATPRMFAELWPPASDATVFALRNPTAAADSDPLFLQNAARLVILTVFLFNLLNAFFLFKVFRMVRGAFLPRKRAAPESEADHISAG</sequence>
<dbReference type="InterPro" id="IPR050846">
    <property type="entry name" value="TLCD"/>
</dbReference>
<dbReference type="STRING" id="37360.A0A0G4ILS3"/>
<feature type="transmembrane region" description="Helical" evidence="6">
    <location>
        <begin position="126"/>
        <end position="143"/>
    </location>
</feature>
<reference evidence="8 10" key="1">
    <citation type="submission" date="2015-02" db="EMBL/GenBank/DDBJ databases">
        <authorList>
            <person name="Chooi Y.-H."/>
        </authorList>
    </citation>
    <scope>NUCLEOTIDE SEQUENCE [LARGE SCALE GENOMIC DNA]</scope>
    <source>
        <strain evidence="8">E3</strain>
    </source>
</reference>
<proteinExistence type="predicted"/>
<evidence type="ECO:0000259" key="7">
    <source>
        <dbReference type="PROSITE" id="PS50922"/>
    </source>
</evidence>
<feature type="transmembrane region" description="Helical" evidence="6">
    <location>
        <begin position="198"/>
        <end position="223"/>
    </location>
</feature>
<evidence type="ECO:0000313" key="9">
    <source>
        <dbReference type="EMBL" id="SPQ93410.1"/>
    </source>
</evidence>
<dbReference type="Proteomes" id="UP000039324">
    <property type="component" value="Unassembled WGS sequence"/>
</dbReference>
<dbReference type="EMBL" id="CDSF01000046">
    <property type="protein sequence ID" value="CEO96045.1"/>
    <property type="molecule type" value="Genomic_DNA"/>
</dbReference>
<geneLocation type="mitochondrion" evidence="9"/>
<keyword evidence="4 5" id="KW-0472">Membrane</keyword>
<evidence type="ECO:0000256" key="3">
    <source>
        <dbReference type="ARBA" id="ARBA00022989"/>
    </source>
</evidence>
<dbReference type="SMART" id="SM00724">
    <property type="entry name" value="TLC"/>
    <property type="match status" value="1"/>
</dbReference>
<dbReference type="OrthoDB" id="10266980at2759"/>
<evidence type="ECO:0000256" key="6">
    <source>
        <dbReference type="SAM" id="Phobius"/>
    </source>
</evidence>
<feature type="transmembrane region" description="Helical" evidence="6">
    <location>
        <begin position="387"/>
        <end position="407"/>
    </location>
</feature>
<protein>
    <recommendedName>
        <fullName evidence="7">TLC domain-containing protein</fullName>
    </recommendedName>
</protein>
<keyword evidence="2 5" id="KW-0812">Transmembrane</keyword>
<reference evidence="9 11" key="2">
    <citation type="submission" date="2018-03" db="EMBL/GenBank/DDBJ databases">
        <authorList>
            <person name="Fogelqvist J."/>
        </authorList>
    </citation>
    <scope>NUCLEOTIDE SEQUENCE [LARGE SCALE GENOMIC DNA]</scope>
</reference>
<gene>
    <name evidence="8" type="ORF">PBRA_004735</name>
    <name evidence="9" type="ORF">PLBR_LOCUS625</name>
</gene>
<dbReference type="GO" id="GO:0055088">
    <property type="term" value="P:lipid homeostasis"/>
    <property type="evidence" value="ECO:0007669"/>
    <property type="project" value="TreeGrafter"/>
</dbReference>
<dbReference type="EMBL" id="OVEO01000001">
    <property type="protein sequence ID" value="SPQ93410.1"/>
    <property type="molecule type" value="Genomic_DNA"/>
</dbReference>